<feature type="compositionally biased region" description="Low complexity" evidence="1">
    <location>
        <begin position="28"/>
        <end position="40"/>
    </location>
</feature>
<evidence type="ECO:0000256" key="1">
    <source>
        <dbReference type="SAM" id="MobiDB-lite"/>
    </source>
</evidence>
<gene>
    <name evidence="2" type="ORF">ABG768_023433</name>
</gene>
<proteinExistence type="predicted"/>
<reference evidence="2 3" key="1">
    <citation type="submission" date="2024-05" db="EMBL/GenBank/DDBJ databases">
        <title>A high-quality chromosomal-level genome assembly of Topmouth culter (Culter alburnus).</title>
        <authorList>
            <person name="Zhao H."/>
        </authorList>
    </citation>
    <scope>NUCLEOTIDE SEQUENCE [LARGE SCALE GENOMIC DNA]</scope>
    <source>
        <strain evidence="2">CATC2023</strain>
        <tissue evidence="2">Muscle</tissue>
    </source>
</reference>
<feature type="compositionally biased region" description="Polar residues" evidence="1">
    <location>
        <begin position="15"/>
        <end position="24"/>
    </location>
</feature>
<dbReference type="AlphaFoldDB" id="A0AAW2AQM1"/>
<dbReference type="EMBL" id="JAWDJR010000005">
    <property type="protein sequence ID" value="KAK9975388.1"/>
    <property type="molecule type" value="Genomic_DNA"/>
</dbReference>
<evidence type="ECO:0000313" key="2">
    <source>
        <dbReference type="EMBL" id="KAK9975388.1"/>
    </source>
</evidence>
<comment type="caution">
    <text evidence="2">The sequence shown here is derived from an EMBL/GenBank/DDBJ whole genome shotgun (WGS) entry which is preliminary data.</text>
</comment>
<feature type="region of interest" description="Disordered" evidence="1">
    <location>
        <begin position="1"/>
        <end position="40"/>
    </location>
</feature>
<sequence length="98" mass="10721">MTTAAHSLGYVDGGYSTSAASQQKYHIRTPSSSRRSRPGPTRLNIINAVFVVFAEKLKALVPADMQRPNIAKANLNNLERMTSYAKTSSSSSESSWTR</sequence>
<accession>A0AAW2AQM1</accession>
<dbReference type="Proteomes" id="UP001479290">
    <property type="component" value="Unassembled WGS sequence"/>
</dbReference>
<name>A0AAW2AQM1_CULAL</name>
<keyword evidence="3" id="KW-1185">Reference proteome</keyword>
<organism evidence="2 3">
    <name type="scientific">Culter alburnus</name>
    <name type="common">Topmouth culter</name>
    <dbReference type="NCBI Taxonomy" id="194366"/>
    <lineage>
        <taxon>Eukaryota</taxon>
        <taxon>Metazoa</taxon>
        <taxon>Chordata</taxon>
        <taxon>Craniata</taxon>
        <taxon>Vertebrata</taxon>
        <taxon>Euteleostomi</taxon>
        <taxon>Actinopterygii</taxon>
        <taxon>Neopterygii</taxon>
        <taxon>Teleostei</taxon>
        <taxon>Ostariophysi</taxon>
        <taxon>Cypriniformes</taxon>
        <taxon>Xenocyprididae</taxon>
        <taxon>Xenocypridinae</taxon>
        <taxon>Culter</taxon>
    </lineage>
</organism>
<evidence type="ECO:0000313" key="3">
    <source>
        <dbReference type="Proteomes" id="UP001479290"/>
    </source>
</evidence>
<protein>
    <submittedName>
        <fullName evidence="2">Uncharacterized protein</fullName>
    </submittedName>
</protein>